<reference evidence="1 2" key="1">
    <citation type="submission" date="2018-10" db="EMBL/GenBank/DDBJ databases">
        <title>A high-quality apple genome assembly.</title>
        <authorList>
            <person name="Hu J."/>
        </authorList>
    </citation>
    <scope>NUCLEOTIDE SEQUENCE [LARGE SCALE GENOMIC DNA]</scope>
    <source>
        <strain evidence="2">cv. HFTH1</strain>
        <tissue evidence="1">Young leaf</tissue>
    </source>
</reference>
<proteinExistence type="predicted"/>
<sequence>MSFLHLFKSTHTTCVSLTKGHCNHCQIHIAHLGETTYKLQVKHLHQQSFDTTLEDTLKLLAQNNLQFQQSTSSIIQNHSLALSKLEIQVGQIVQALNNHLVLMITKRRRNNQRKLSVHIFIVRFLHEEPYTPPKPYVPPIPFPGRFVKQKHDEPPIDVLEEIVPDIVFEAFLQSSNSIEYLASHIIHKERQERHYNQVIVEIQRTILSPSKETTSSSKGTGS</sequence>
<dbReference type="AlphaFoldDB" id="A0A498IAY4"/>
<name>A0A498IAY4_MALDO</name>
<evidence type="ECO:0000313" key="2">
    <source>
        <dbReference type="Proteomes" id="UP000290289"/>
    </source>
</evidence>
<organism evidence="1 2">
    <name type="scientific">Malus domestica</name>
    <name type="common">Apple</name>
    <name type="synonym">Pyrus malus</name>
    <dbReference type="NCBI Taxonomy" id="3750"/>
    <lineage>
        <taxon>Eukaryota</taxon>
        <taxon>Viridiplantae</taxon>
        <taxon>Streptophyta</taxon>
        <taxon>Embryophyta</taxon>
        <taxon>Tracheophyta</taxon>
        <taxon>Spermatophyta</taxon>
        <taxon>Magnoliopsida</taxon>
        <taxon>eudicotyledons</taxon>
        <taxon>Gunneridae</taxon>
        <taxon>Pentapetalae</taxon>
        <taxon>rosids</taxon>
        <taxon>fabids</taxon>
        <taxon>Rosales</taxon>
        <taxon>Rosaceae</taxon>
        <taxon>Amygdaloideae</taxon>
        <taxon>Maleae</taxon>
        <taxon>Malus</taxon>
    </lineage>
</organism>
<dbReference type="EMBL" id="RDQH01000338">
    <property type="protein sequence ID" value="RXH80918.1"/>
    <property type="molecule type" value="Genomic_DNA"/>
</dbReference>
<protein>
    <submittedName>
        <fullName evidence="1">Uncharacterized protein</fullName>
    </submittedName>
</protein>
<accession>A0A498IAY4</accession>
<gene>
    <name evidence="1" type="ORF">DVH24_004832</name>
</gene>
<comment type="caution">
    <text evidence="1">The sequence shown here is derived from an EMBL/GenBank/DDBJ whole genome shotgun (WGS) entry which is preliminary data.</text>
</comment>
<keyword evidence="2" id="KW-1185">Reference proteome</keyword>
<dbReference type="Proteomes" id="UP000290289">
    <property type="component" value="Chromosome 12"/>
</dbReference>
<evidence type="ECO:0000313" key="1">
    <source>
        <dbReference type="EMBL" id="RXH80918.1"/>
    </source>
</evidence>